<comment type="caution">
    <text evidence="15">The sequence shown here is derived from an EMBL/GenBank/DDBJ whole genome shotgun (WGS) entry which is preliminary data.</text>
</comment>
<dbReference type="FunFam" id="3.20.20.10:FF:000016">
    <property type="entry name" value="D-serine dehydratase"/>
    <property type="match status" value="1"/>
</dbReference>
<sequence length="1104" mass="119622">MAQTEQSNGESRTEPIRMDKPICQIITPVGMLGYGFDEKLTYHELTGLDPNIPTAIILDSGSTDSGPQKLALGSMTSPRSSYVKDLSKLLKLVHTFDVPLIFASAGGDGTDEHVKEMEEIIKDITEEAGNGDYSFNTISLFSNINKDTILERFNQGRLTGCGPCVPPASEEEIQSSLRVVAQMGYEPFLDAMNANPDFDIIIGGRAYDPSPYAAYCVHQLMRQTDITDEQLHSSLGGFLHMGKILECGGQCSTPKSHGAVASVYASGLFDIRPMAPDSVCTTLSVAAHTLYENTRPDVLRGPGGSIHLDNSHYEQLSDGKTVRVSGSRYRSSEKDGAPYQFKLEAARIVGYRSMFMGSVKDYILISQIDKVLARVKLYVAQQHPEITSHWKVDFHVYGKGQFPGQLFIVAEALASTQQLANSIASKARVGMIHAPYPGQKATAGNFGFGIGGLMELELGPCAEFSLYHLMELESHEQRVFPVGDGRLEGPLLRGSVSRIGNGSMKPRVRDLPKIPGEMLFMPGAEHIAPAPSQPITNPQTLSDLCSVLRSKNAGPYEITIDAIFSSKEIYNTVKTSGLLSPSNVAKAIGVAEENIIWIGFFDPAISFKVTIPRVRMGVKKAAGGFMENDIHGSQEHMGLASKNFYRTFNMAVPQRQTPRIEDLCAFYVGKSIHDAPKPAVILDKAKINRHCQSMLKAVDTLGLGFRAHVKTHKTIEVARLQSGQGSGDVKLIVSTLAEIDHLLPLFKEYKAAGRRLDILYGLPLPRSQIPRLAALGTELGPGSISVLIDHPSQLQSVKDFSQHAKFPARVFLKVDTGYHRAGLPPTYMNKNGLIESLAQLEVSGEAELLGLYSHSSLSYADSTPEQAMGNLEGEIQGCLEAVNAQAQLFAKEKQLIISVGASPQVTAVENLVTSEGDLSPAAASLRKAIETVTTGQPGGLKTKLELHAGVYSILDMQQVSTNSRRHLGSAEDEIAISVIAEVCSVYNDKERAQPEALVAVGTLGLGREPCAAYSGWGVVSQVSGTRRLIVDRVSQEHSILAWEYGKDEDTSAIPPVPLEVGQNVVIFPNHACVTGALYGWYLVVDSEEGDGKTIVDVWGRASGW</sequence>
<dbReference type="InterPro" id="IPR029066">
    <property type="entry name" value="PLP-binding_barrel"/>
</dbReference>
<evidence type="ECO:0000256" key="1">
    <source>
        <dbReference type="ARBA" id="ARBA00001933"/>
    </source>
</evidence>
<dbReference type="Gene3D" id="2.40.37.20">
    <property type="entry name" value="D-serine dehydratase-like domain"/>
    <property type="match status" value="1"/>
</dbReference>
<evidence type="ECO:0000256" key="10">
    <source>
        <dbReference type="ARBA" id="ARBA00055764"/>
    </source>
</evidence>
<dbReference type="GO" id="GO:0008721">
    <property type="term" value="F:D-serine ammonia-lyase activity"/>
    <property type="evidence" value="ECO:0007669"/>
    <property type="project" value="UniProtKB-EC"/>
</dbReference>
<name>A0A366S4P1_9HYPO</name>
<keyword evidence="5" id="KW-0479">Metal-binding</keyword>
<dbReference type="GO" id="GO:0036088">
    <property type="term" value="P:D-serine catabolic process"/>
    <property type="evidence" value="ECO:0007669"/>
    <property type="project" value="TreeGrafter"/>
</dbReference>
<evidence type="ECO:0000256" key="9">
    <source>
        <dbReference type="ARBA" id="ARBA00051198"/>
    </source>
</evidence>
<dbReference type="Gene3D" id="3.20.20.10">
    <property type="entry name" value="Alanine racemase"/>
    <property type="match status" value="1"/>
</dbReference>
<accession>A0A366S4P1</accession>
<evidence type="ECO:0000256" key="3">
    <source>
        <dbReference type="ARBA" id="ARBA00005323"/>
    </source>
</evidence>
<dbReference type="GeneID" id="41992236"/>
<comment type="cofactor">
    <cofactor evidence="2">
        <name>Zn(2+)</name>
        <dbReference type="ChEBI" id="CHEBI:29105"/>
    </cofactor>
</comment>
<evidence type="ECO:0000256" key="2">
    <source>
        <dbReference type="ARBA" id="ARBA00001947"/>
    </source>
</evidence>
<dbReference type="InterPro" id="IPR051466">
    <property type="entry name" value="D-amino_acid_metab_enzyme"/>
</dbReference>
<dbReference type="InterPro" id="IPR001608">
    <property type="entry name" value="Ala_racemase_N"/>
</dbReference>
<evidence type="ECO:0000313" key="15">
    <source>
        <dbReference type="EMBL" id="RBR24301.1"/>
    </source>
</evidence>
<dbReference type="InterPro" id="IPR042208">
    <property type="entry name" value="D-ser_dehydrat-like_sf"/>
</dbReference>
<feature type="domain" description="D-serine dehydratase-like" evidence="14">
    <location>
        <begin position="975"/>
        <end position="1085"/>
    </location>
</feature>
<dbReference type="GO" id="GO:0046872">
    <property type="term" value="F:metal ion binding"/>
    <property type="evidence" value="ECO:0007669"/>
    <property type="project" value="UniProtKB-KW"/>
</dbReference>
<comment type="cofactor">
    <cofactor evidence="1">
        <name>pyridoxal 5'-phosphate</name>
        <dbReference type="ChEBI" id="CHEBI:597326"/>
    </cofactor>
</comment>
<keyword evidence="8" id="KW-0456">Lyase</keyword>
<dbReference type="SMART" id="SM01119">
    <property type="entry name" value="D-ser_dehydrat"/>
    <property type="match status" value="1"/>
</dbReference>
<keyword evidence="16" id="KW-1185">Reference proteome</keyword>
<dbReference type="AlphaFoldDB" id="A0A366S4P1"/>
<evidence type="ECO:0000313" key="16">
    <source>
        <dbReference type="Proteomes" id="UP000253153"/>
    </source>
</evidence>
<evidence type="ECO:0000256" key="11">
    <source>
        <dbReference type="ARBA" id="ARBA00066349"/>
    </source>
</evidence>
<evidence type="ECO:0000256" key="4">
    <source>
        <dbReference type="ARBA" id="ARBA00022575"/>
    </source>
</evidence>
<proteinExistence type="inferred from homology"/>
<dbReference type="RefSeq" id="XP_031018892.1">
    <property type="nucleotide sequence ID" value="XM_031156940.1"/>
</dbReference>
<evidence type="ECO:0000256" key="12">
    <source>
        <dbReference type="ARBA" id="ARBA00069616"/>
    </source>
</evidence>
<dbReference type="GO" id="GO:0009636">
    <property type="term" value="P:response to toxic substance"/>
    <property type="evidence" value="ECO:0007669"/>
    <property type="project" value="UniProtKB-KW"/>
</dbReference>
<evidence type="ECO:0000256" key="5">
    <source>
        <dbReference type="ARBA" id="ARBA00022723"/>
    </source>
</evidence>
<gene>
    <name evidence="15" type="ORF">FIESC28_02791</name>
</gene>
<dbReference type="Pfam" id="PF14031">
    <property type="entry name" value="D-ser_dehydrat"/>
    <property type="match status" value="1"/>
</dbReference>
<dbReference type="EMBL" id="QKXC01000058">
    <property type="protein sequence ID" value="RBR24301.1"/>
    <property type="molecule type" value="Genomic_DNA"/>
</dbReference>
<dbReference type="EC" id="4.3.1.18" evidence="11"/>
<dbReference type="Pfam" id="PF07287">
    <property type="entry name" value="AtuA"/>
    <property type="match status" value="1"/>
</dbReference>
<comment type="similarity">
    <text evidence="3">Belongs to the DSD1 family.</text>
</comment>
<keyword evidence="4" id="KW-0216">Detoxification</keyword>
<dbReference type="SUPFAM" id="SSF51419">
    <property type="entry name" value="PLP-binding barrel"/>
    <property type="match status" value="1"/>
</dbReference>
<evidence type="ECO:0000256" key="13">
    <source>
        <dbReference type="ARBA" id="ARBA00075219"/>
    </source>
</evidence>
<comment type="function">
    <text evidence="10">Catalyzes the conversion of D-serine to pyruvate and ammonia. May play a role in D-serine detoxification.</text>
</comment>
<dbReference type="PANTHER" id="PTHR28004:SF2">
    <property type="entry name" value="D-SERINE DEHYDRATASE"/>
    <property type="match status" value="1"/>
</dbReference>
<reference evidence="15 16" key="1">
    <citation type="submission" date="2018-06" db="EMBL/GenBank/DDBJ databases">
        <title>Fusarium incarnatum-equiseti species complex species 28.</title>
        <authorList>
            <person name="Gardiner D.M."/>
        </authorList>
    </citation>
    <scope>NUCLEOTIDE SEQUENCE [LARGE SCALE GENOMIC DNA]</scope>
    <source>
        <strain evidence="15 16">FIESC_28</strain>
    </source>
</reference>
<evidence type="ECO:0000259" key="14">
    <source>
        <dbReference type="SMART" id="SM01119"/>
    </source>
</evidence>
<evidence type="ECO:0000256" key="7">
    <source>
        <dbReference type="ARBA" id="ARBA00022898"/>
    </source>
</evidence>
<evidence type="ECO:0000256" key="6">
    <source>
        <dbReference type="ARBA" id="ARBA00022833"/>
    </source>
</evidence>
<dbReference type="InterPro" id="IPR026956">
    <property type="entry name" value="D-ser_dehydrat-like_dom"/>
</dbReference>
<dbReference type="Pfam" id="PF01168">
    <property type="entry name" value="Ala_racemase_N"/>
    <property type="match status" value="1"/>
</dbReference>
<comment type="catalytic activity">
    <reaction evidence="9">
        <text>D-serine = pyruvate + NH4(+)</text>
        <dbReference type="Rhea" id="RHEA:13977"/>
        <dbReference type="ChEBI" id="CHEBI:15361"/>
        <dbReference type="ChEBI" id="CHEBI:28938"/>
        <dbReference type="ChEBI" id="CHEBI:35247"/>
        <dbReference type="EC" id="4.3.1.18"/>
    </reaction>
    <physiologicalReaction direction="left-to-right" evidence="9">
        <dbReference type="Rhea" id="RHEA:13978"/>
    </physiologicalReaction>
</comment>
<dbReference type="InterPro" id="IPR025496">
    <property type="entry name" value="DUF4387"/>
</dbReference>
<dbReference type="InterPro" id="IPR010839">
    <property type="entry name" value="AtuA_N"/>
</dbReference>
<dbReference type="Proteomes" id="UP000253153">
    <property type="component" value="Unassembled WGS sequence"/>
</dbReference>
<dbReference type="OrthoDB" id="5863171at2759"/>
<protein>
    <recommendedName>
        <fullName evidence="12">D-serine dehydratase</fullName>
        <ecNumber evidence="11">4.3.1.18</ecNumber>
    </recommendedName>
    <alternativeName>
        <fullName evidence="13">D-serine deaminase</fullName>
    </alternativeName>
</protein>
<keyword evidence="6" id="KW-0862">Zinc</keyword>
<dbReference type="PANTHER" id="PTHR28004">
    <property type="entry name" value="ZGC:162816-RELATED"/>
    <property type="match status" value="1"/>
</dbReference>
<dbReference type="Pfam" id="PF14330">
    <property type="entry name" value="DUF4387"/>
    <property type="match status" value="1"/>
</dbReference>
<organism evidence="15 16">
    <name type="scientific">Fusarium coffeatum</name>
    <dbReference type="NCBI Taxonomy" id="231269"/>
    <lineage>
        <taxon>Eukaryota</taxon>
        <taxon>Fungi</taxon>
        <taxon>Dikarya</taxon>
        <taxon>Ascomycota</taxon>
        <taxon>Pezizomycotina</taxon>
        <taxon>Sordariomycetes</taxon>
        <taxon>Hypocreomycetidae</taxon>
        <taxon>Hypocreales</taxon>
        <taxon>Nectriaceae</taxon>
        <taxon>Fusarium</taxon>
        <taxon>Fusarium incarnatum-equiseti species complex</taxon>
    </lineage>
</organism>
<keyword evidence="7" id="KW-0663">Pyridoxal phosphate</keyword>
<evidence type="ECO:0000256" key="8">
    <source>
        <dbReference type="ARBA" id="ARBA00023239"/>
    </source>
</evidence>